<protein>
    <submittedName>
        <fullName evidence="4">Uncharacterized protein</fullName>
    </submittedName>
</protein>
<sequence>QMRVVLITLMVVLGALAQADDEATSSLTSEQEEQEALLDDMADGRGRIDLGRMLGDIFEGDVGEEAEVGTDGVAVWEGRDRKWEIRLPFMRKTRNRAQDETSKAEERLNEQAQRQYNNLVDTLLKRINADARKLDPMMIGIMPDKKNTGMNKKIRFPKNLNLDEAEDTSVDDDIEVDESEHHIERRETDEEEGEEEEEVEIVDEGRESRRLTTENEDENEIKIQSRRIQLPKNKRKNSRSPGKSNSKRKRKQNKKKTKKSGNKNKNNKKNNKNNKNKKRGGNRKAKSESERAMKNRKKNNDLPSVRTSRAEVTGFATLRRDGDVKIITLSNGITEVKTDLVTGPVNLKVTRIFGTGKEAITRIGNAASPQMKGSMVITLDAPGKKQKITKFQILRPSIVTTHGSLTKEPSKRKDNNNFLENTLPRVTPVVTKKLMLVAKDVLNAQ</sequence>
<keyword evidence="5" id="KW-1185">Reference proteome</keyword>
<name>A0AAV2RR83_MEGNR</name>
<feature type="chain" id="PRO_5043954519" evidence="3">
    <location>
        <begin position="18"/>
        <end position="445"/>
    </location>
</feature>
<evidence type="ECO:0000256" key="2">
    <source>
        <dbReference type="SAM" id="MobiDB-lite"/>
    </source>
</evidence>
<evidence type="ECO:0000256" key="3">
    <source>
        <dbReference type="SAM" id="SignalP"/>
    </source>
</evidence>
<evidence type="ECO:0000313" key="5">
    <source>
        <dbReference type="Proteomes" id="UP001497623"/>
    </source>
</evidence>
<accession>A0AAV2RR83</accession>
<proteinExistence type="predicted"/>
<reference evidence="4 5" key="1">
    <citation type="submission" date="2024-05" db="EMBL/GenBank/DDBJ databases">
        <authorList>
            <person name="Wallberg A."/>
        </authorList>
    </citation>
    <scope>NUCLEOTIDE SEQUENCE [LARGE SCALE GENOMIC DNA]</scope>
</reference>
<feature type="coiled-coil region" evidence="1">
    <location>
        <begin position="94"/>
        <end position="122"/>
    </location>
</feature>
<feature type="compositionally biased region" description="Basic and acidic residues" evidence="2">
    <location>
        <begin position="203"/>
        <end position="213"/>
    </location>
</feature>
<gene>
    <name evidence="4" type="ORF">MNOR_LOCUS28416</name>
</gene>
<feature type="compositionally biased region" description="Basic residues" evidence="2">
    <location>
        <begin position="245"/>
        <end position="284"/>
    </location>
</feature>
<dbReference type="AlphaFoldDB" id="A0AAV2RR83"/>
<feature type="compositionally biased region" description="Acidic residues" evidence="2">
    <location>
        <begin position="189"/>
        <end position="202"/>
    </location>
</feature>
<evidence type="ECO:0000256" key="1">
    <source>
        <dbReference type="SAM" id="Coils"/>
    </source>
</evidence>
<feature type="signal peptide" evidence="3">
    <location>
        <begin position="1"/>
        <end position="17"/>
    </location>
</feature>
<keyword evidence="1" id="KW-0175">Coiled coil</keyword>
<evidence type="ECO:0000313" key="4">
    <source>
        <dbReference type="EMBL" id="CAL4139216.1"/>
    </source>
</evidence>
<feature type="region of interest" description="Disordered" evidence="2">
    <location>
        <begin position="164"/>
        <end position="308"/>
    </location>
</feature>
<dbReference type="Proteomes" id="UP001497623">
    <property type="component" value="Unassembled WGS sequence"/>
</dbReference>
<feature type="non-terminal residue" evidence="4">
    <location>
        <position position="1"/>
    </location>
</feature>
<comment type="caution">
    <text evidence="4">The sequence shown here is derived from an EMBL/GenBank/DDBJ whole genome shotgun (WGS) entry which is preliminary data.</text>
</comment>
<feature type="compositionally biased region" description="Basic and acidic residues" evidence="2">
    <location>
        <begin position="179"/>
        <end position="188"/>
    </location>
</feature>
<organism evidence="4 5">
    <name type="scientific">Meganyctiphanes norvegica</name>
    <name type="common">Northern krill</name>
    <name type="synonym">Thysanopoda norvegica</name>
    <dbReference type="NCBI Taxonomy" id="48144"/>
    <lineage>
        <taxon>Eukaryota</taxon>
        <taxon>Metazoa</taxon>
        <taxon>Ecdysozoa</taxon>
        <taxon>Arthropoda</taxon>
        <taxon>Crustacea</taxon>
        <taxon>Multicrustacea</taxon>
        <taxon>Malacostraca</taxon>
        <taxon>Eumalacostraca</taxon>
        <taxon>Eucarida</taxon>
        <taxon>Euphausiacea</taxon>
        <taxon>Euphausiidae</taxon>
        <taxon>Meganyctiphanes</taxon>
    </lineage>
</organism>
<feature type="compositionally biased region" description="Acidic residues" evidence="2">
    <location>
        <begin position="164"/>
        <end position="178"/>
    </location>
</feature>
<dbReference type="EMBL" id="CAXKWB010031321">
    <property type="protein sequence ID" value="CAL4139216.1"/>
    <property type="molecule type" value="Genomic_DNA"/>
</dbReference>
<keyword evidence="3" id="KW-0732">Signal</keyword>